<evidence type="ECO:0000313" key="2">
    <source>
        <dbReference type="Proteomes" id="UP000674416"/>
    </source>
</evidence>
<protein>
    <submittedName>
        <fullName evidence="1">Uncharacterized protein</fullName>
    </submittedName>
</protein>
<dbReference type="Proteomes" id="UP000674416">
    <property type="component" value="Unassembled WGS sequence"/>
</dbReference>
<dbReference type="EMBL" id="JAFDST010000004">
    <property type="protein sequence ID" value="MBP1082821.1"/>
    <property type="molecule type" value="Genomic_DNA"/>
</dbReference>
<keyword evidence="2" id="KW-1185">Reference proteome</keyword>
<reference evidence="1 2" key="1">
    <citation type="submission" date="2021-01" db="EMBL/GenBank/DDBJ databases">
        <title>Genomic Encyclopedia of Type Strains, Phase IV (KMG-IV): sequencing the most valuable type-strain genomes for metagenomic binning, comparative biology and taxonomic classification.</title>
        <authorList>
            <person name="Goeker M."/>
        </authorList>
    </citation>
    <scope>NUCLEOTIDE SEQUENCE [LARGE SCALE GENOMIC DNA]</scope>
    <source>
        <strain evidence="1 2">DSM 103394</strain>
    </source>
</reference>
<organism evidence="1 2">
    <name type="scientific">Bacillus capparidis</name>
    <dbReference type="NCBI Taxonomy" id="1840411"/>
    <lineage>
        <taxon>Bacteria</taxon>
        <taxon>Bacillati</taxon>
        <taxon>Bacillota</taxon>
        <taxon>Bacilli</taxon>
        <taxon>Bacillales</taxon>
        <taxon>Bacillaceae</taxon>
        <taxon>Bacillus</taxon>
    </lineage>
</organism>
<accession>A0ABS4CZK1</accession>
<sequence length="37" mass="4326">MEITALIFALVALTFVFDSQSKIKKLEKRIQDLEEEK</sequence>
<name>A0ABS4CZK1_9BACI</name>
<proteinExistence type="predicted"/>
<comment type="caution">
    <text evidence="1">The sequence shown here is derived from an EMBL/GenBank/DDBJ whole genome shotgun (WGS) entry which is preliminary data.</text>
</comment>
<evidence type="ECO:0000313" key="1">
    <source>
        <dbReference type="EMBL" id="MBP1082821.1"/>
    </source>
</evidence>
<gene>
    <name evidence="1" type="ORF">JOC74_003331</name>
</gene>